<dbReference type="AlphaFoldDB" id="A0A914Y5H8"/>
<evidence type="ECO:0000313" key="3">
    <source>
        <dbReference type="WBParaSite" id="PSU_v2.g15454.t1"/>
    </source>
</evidence>
<protein>
    <submittedName>
        <fullName evidence="2 3">Uncharacterized protein</fullName>
    </submittedName>
</protein>
<dbReference type="WBParaSite" id="PSU_v2.g15454.t1">
    <property type="protein sequence ID" value="PSU_v2.g15454.t1"/>
    <property type="gene ID" value="PSU_v2.g15454"/>
</dbReference>
<dbReference type="SUPFAM" id="SSF100920">
    <property type="entry name" value="Heat shock protein 70kD (HSP70), peptide-binding domain"/>
    <property type="match status" value="1"/>
</dbReference>
<dbReference type="InterPro" id="IPR029047">
    <property type="entry name" value="HSP70_peptide-bd_sf"/>
</dbReference>
<accession>A0A914Y5H8</accession>
<evidence type="ECO:0000313" key="1">
    <source>
        <dbReference type="Proteomes" id="UP000887577"/>
    </source>
</evidence>
<dbReference type="Proteomes" id="UP000887577">
    <property type="component" value="Unplaced"/>
</dbReference>
<keyword evidence="1" id="KW-1185">Reference proteome</keyword>
<proteinExistence type="predicted"/>
<sequence length="71" mass="7650">MQIYEGLSEKIEENKFIAEITIPELPPGKAGTVKANVKLSLQLSGMLTAVATVKGVAIDVTIQYSTPFEVK</sequence>
<evidence type="ECO:0000313" key="2">
    <source>
        <dbReference type="WBParaSite" id="PSU_v2.g15450.t1"/>
    </source>
</evidence>
<dbReference type="WBParaSite" id="PSU_v2.g15450.t1">
    <property type="protein sequence ID" value="PSU_v2.g15450.t1"/>
    <property type="gene ID" value="PSU_v2.g15450"/>
</dbReference>
<organism evidence="1 3">
    <name type="scientific">Panagrolaimus superbus</name>
    <dbReference type="NCBI Taxonomy" id="310955"/>
    <lineage>
        <taxon>Eukaryota</taxon>
        <taxon>Metazoa</taxon>
        <taxon>Ecdysozoa</taxon>
        <taxon>Nematoda</taxon>
        <taxon>Chromadorea</taxon>
        <taxon>Rhabditida</taxon>
        <taxon>Tylenchina</taxon>
        <taxon>Panagrolaimomorpha</taxon>
        <taxon>Panagrolaimoidea</taxon>
        <taxon>Panagrolaimidae</taxon>
        <taxon>Panagrolaimus</taxon>
    </lineage>
</organism>
<dbReference type="Gene3D" id="2.60.34.10">
    <property type="entry name" value="Substrate Binding Domain Of DNAk, Chain A, domain 1"/>
    <property type="match status" value="1"/>
</dbReference>
<reference evidence="2 3" key="1">
    <citation type="submission" date="2022-11" db="UniProtKB">
        <authorList>
            <consortium name="WormBaseParasite"/>
        </authorList>
    </citation>
    <scope>IDENTIFICATION</scope>
</reference>
<name>A0A914Y5H8_9BILA</name>